<evidence type="ECO:0000313" key="1">
    <source>
        <dbReference type="EMBL" id="BBI61429.1"/>
    </source>
</evidence>
<dbReference type="EMBL" id="AP019514">
    <property type="protein sequence ID" value="BBI61429.1"/>
    <property type="molecule type" value="Genomic_DNA"/>
</dbReference>
<dbReference type="AlphaFoldDB" id="A0A455U9V6"/>
<organism evidence="1 2">
    <name type="scientific">Vreelandella sulfidaeris</name>
    <dbReference type="NCBI Taxonomy" id="115553"/>
    <lineage>
        <taxon>Bacteria</taxon>
        <taxon>Pseudomonadati</taxon>
        <taxon>Pseudomonadota</taxon>
        <taxon>Gammaproteobacteria</taxon>
        <taxon>Oceanospirillales</taxon>
        <taxon>Halomonadaceae</taxon>
        <taxon>Vreelandella</taxon>
    </lineage>
</organism>
<evidence type="ECO:0000313" key="2">
    <source>
        <dbReference type="Proteomes" id="UP000320231"/>
    </source>
</evidence>
<dbReference type="KEGG" id="hsr:HSBAA_27350"/>
<dbReference type="Proteomes" id="UP000320231">
    <property type="component" value="Chromosome"/>
</dbReference>
<name>A0A455U9V6_9GAMM</name>
<gene>
    <name evidence="1" type="ORF">HSBAA_27350</name>
</gene>
<sequence length="63" mass="7316">MPKQKDNTHCSRAIYWLIGSAMKLRNRNIEKLPTDTFDALIIGAALMAQPQQRHWQEKAQKSH</sequence>
<protein>
    <submittedName>
        <fullName evidence="1">Uncharacterized protein</fullName>
    </submittedName>
</protein>
<proteinExistence type="predicted"/>
<accession>A0A455U9V6</accession>
<reference evidence="1 2" key="1">
    <citation type="journal article" date="2019" name="Microbiol. Resour. Announc.">
        <title>Complete Genome Sequence of Halomonas sulfidaeris Strain Esulfide1 Isolated from a Metal Sulfide Rock at a Depth of 2,200 Meters, Obtained Using Nanopore Sequencing.</title>
        <authorList>
            <person name="Saito M."/>
            <person name="Nishigata A."/>
            <person name="Galipon J."/>
            <person name="Arakawa K."/>
        </authorList>
    </citation>
    <scope>NUCLEOTIDE SEQUENCE [LARGE SCALE GENOMIC DNA]</scope>
    <source>
        <strain evidence="1 2">ATCC BAA-803</strain>
    </source>
</reference>